<sequence>MAEGRGRVLPPEERRAERGGSFEEIKAMSEHLHLSNSAVFVSGSLSITALPEPVIERIDGILYRALPILIGDARGVDRLVQRHLSDREIAAVRVYCSGEEPRHNLGDWPVRRIPTSGRKGTAAFHAAKDAAMARDAALGLVIWDGRSRGSLANIHRLAAQRRFIMIWFGPEARFITLRSDSDRDSFLEAHPCRNLVMSSA</sequence>
<dbReference type="EMBL" id="CP060122">
    <property type="protein sequence ID" value="QNG48238.1"/>
    <property type="molecule type" value="Genomic_DNA"/>
</dbReference>
<protein>
    <submittedName>
        <fullName evidence="1">Uncharacterized protein</fullName>
    </submittedName>
</protein>
<dbReference type="AlphaFoldDB" id="A0A9X7UD81"/>
<organism evidence="1 2">
    <name type="scientific">Sphingobium yanoikuyae</name>
    <name type="common">Sphingomonas yanoikuyae</name>
    <dbReference type="NCBI Taxonomy" id="13690"/>
    <lineage>
        <taxon>Bacteria</taxon>
        <taxon>Pseudomonadati</taxon>
        <taxon>Pseudomonadota</taxon>
        <taxon>Alphaproteobacteria</taxon>
        <taxon>Sphingomonadales</taxon>
        <taxon>Sphingomonadaceae</taxon>
        <taxon>Sphingobium</taxon>
    </lineage>
</organism>
<evidence type="ECO:0000313" key="2">
    <source>
        <dbReference type="Proteomes" id="UP000515377"/>
    </source>
</evidence>
<accession>A0A9X7UD81</accession>
<reference evidence="1 2" key="1">
    <citation type="submission" date="2020-07" db="EMBL/GenBank/DDBJ databases">
        <title>Whole genome sequence of Sphingobium yanoikuyae A3.</title>
        <authorList>
            <person name="Han S.-S."/>
        </authorList>
    </citation>
    <scope>NUCLEOTIDE SEQUENCE [LARGE SCALE GENOMIC DNA]</scope>
    <source>
        <strain evidence="1 2">A3</strain>
    </source>
</reference>
<name>A0A9X7UD81_SPHYA</name>
<gene>
    <name evidence="1" type="ORF">H3V42_12070</name>
</gene>
<evidence type="ECO:0000313" key="1">
    <source>
        <dbReference type="EMBL" id="QNG48238.1"/>
    </source>
</evidence>
<proteinExistence type="predicted"/>
<dbReference type="Proteomes" id="UP000515377">
    <property type="component" value="Chromosome"/>
</dbReference>